<name>A0A2V1D667_9PLEO</name>
<organism evidence="13 14">
    <name type="scientific">Periconia macrospinosa</name>
    <dbReference type="NCBI Taxonomy" id="97972"/>
    <lineage>
        <taxon>Eukaryota</taxon>
        <taxon>Fungi</taxon>
        <taxon>Dikarya</taxon>
        <taxon>Ascomycota</taxon>
        <taxon>Pezizomycotina</taxon>
        <taxon>Dothideomycetes</taxon>
        <taxon>Pleosporomycetidae</taxon>
        <taxon>Pleosporales</taxon>
        <taxon>Massarineae</taxon>
        <taxon>Periconiaceae</taxon>
        <taxon>Periconia</taxon>
    </lineage>
</organism>
<accession>A0A2V1D667</accession>
<dbReference type="CDD" id="cd11058">
    <property type="entry name" value="CYP60B-like"/>
    <property type="match status" value="1"/>
</dbReference>
<keyword evidence="8" id="KW-0560">Oxidoreductase</keyword>
<dbReference type="AlphaFoldDB" id="A0A2V1D667"/>
<keyword evidence="6 12" id="KW-0479">Metal-binding</keyword>
<dbReference type="InterPro" id="IPR036396">
    <property type="entry name" value="Cyt_P450_sf"/>
</dbReference>
<dbReference type="STRING" id="97972.A0A2V1D667"/>
<dbReference type="InterPro" id="IPR050121">
    <property type="entry name" value="Cytochrome_P450_monoxygenase"/>
</dbReference>
<proteinExistence type="inferred from homology"/>
<keyword evidence="11" id="KW-0472">Membrane</keyword>
<dbReference type="EMBL" id="KZ805654">
    <property type="protein sequence ID" value="PVH92714.1"/>
    <property type="molecule type" value="Genomic_DNA"/>
</dbReference>
<dbReference type="PRINTS" id="PR00463">
    <property type="entry name" value="EP450I"/>
</dbReference>
<dbReference type="PRINTS" id="PR00385">
    <property type="entry name" value="P450"/>
</dbReference>
<evidence type="ECO:0000256" key="11">
    <source>
        <dbReference type="ARBA" id="ARBA00023136"/>
    </source>
</evidence>
<feature type="binding site" description="axial binding residue" evidence="12">
    <location>
        <position position="441"/>
    </location>
    <ligand>
        <name>heme</name>
        <dbReference type="ChEBI" id="CHEBI:30413"/>
    </ligand>
    <ligandPart>
        <name>Fe</name>
        <dbReference type="ChEBI" id="CHEBI:18248"/>
    </ligandPart>
</feature>
<evidence type="ECO:0000256" key="1">
    <source>
        <dbReference type="ARBA" id="ARBA00001971"/>
    </source>
</evidence>
<comment type="cofactor">
    <cofactor evidence="1 12">
        <name>heme</name>
        <dbReference type="ChEBI" id="CHEBI:30413"/>
    </cofactor>
</comment>
<reference evidence="13 14" key="1">
    <citation type="journal article" date="2018" name="Sci. Rep.">
        <title>Comparative genomics provides insights into the lifestyle and reveals functional heterogeneity of dark septate endophytic fungi.</title>
        <authorList>
            <person name="Knapp D.G."/>
            <person name="Nemeth J.B."/>
            <person name="Barry K."/>
            <person name="Hainaut M."/>
            <person name="Henrissat B."/>
            <person name="Johnson J."/>
            <person name="Kuo A."/>
            <person name="Lim J.H.P."/>
            <person name="Lipzen A."/>
            <person name="Nolan M."/>
            <person name="Ohm R.A."/>
            <person name="Tamas L."/>
            <person name="Grigoriev I.V."/>
            <person name="Spatafora J.W."/>
            <person name="Nagy L.G."/>
            <person name="Kovacs G.M."/>
        </authorList>
    </citation>
    <scope>NUCLEOTIDE SEQUENCE [LARGE SCALE GENOMIC DNA]</scope>
    <source>
        <strain evidence="13 14">DSE2036</strain>
    </source>
</reference>
<keyword evidence="14" id="KW-1185">Reference proteome</keyword>
<dbReference type="GO" id="GO:0016020">
    <property type="term" value="C:membrane"/>
    <property type="evidence" value="ECO:0007669"/>
    <property type="project" value="UniProtKB-SubCell"/>
</dbReference>
<evidence type="ECO:0000313" key="13">
    <source>
        <dbReference type="EMBL" id="PVH92714.1"/>
    </source>
</evidence>
<dbReference type="GO" id="GO:0005506">
    <property type="term" value="F:iron ion binding"/>
    <property type="evidence" value="ECO:0007669"/>
    <property type="project" value="InterPro"/>
</dbReference>
<keyword evidence="10" id="KW-0503">Monooxygenase</keyword>
<dbReference type="FunFam" id="1.10.630.10:FF:000047">
    <property type="entry name" value="Cytochrome P450 monooxygenase"/>
    <property type="match status" value="1"/>
</dbReference>
<evidence type="ECO:0000256" key="2">
    <source>
        <dbReference type="ARBA" id="ARBA00004167"/>
    </source>
</evidence>
<keyword evidence="9 12" id="KW-0408">Iron</keyword>
<evidence type="ECO:0000256" key="6">
    <source>
        <dbReference type="ARBA" id="ARBA00022723"/>
    </source>
</evidence>
<evidence type="ECO:0000256" key="5">
    <source>
        <dbReference type="ARBA" id="ARBA00022692"/>
    </source>
</evidence>
<comment type="subcellular location">
    <subcellularLocation>
        <location evidence="2">Membrane</location>
        <topology evidence="2">Single-pass membrane protein</topology>
    </subcellularLocation>
</comment>
<dbReference type="GO" id="GO:0020037">
    <property type="term" value="F:heme binding"/>
    <property type="evidence" value="ECO:0007669"/>
    <property type="project" value="InterPro"/>
</dbReference>
<evidence type="ECO:0000256" key="4">
    <source>
        <dbReference type="ARBA" id="ARBA00022617"/>
    </source>
</evidence>
<keyword evidence="5" id="KW-0812">Transmembrane</keyword>
<dbReference type="GO" id="GO:0004497">
    <property type="term" value="F:monooxygenase activity"/>
    <property type="evidence" value="ECO:0007669"/>
    <property type="project" value="UniProtKB-KW"/>
</dbReference>
<dbReference type="GO" id="GO:0016705">
    <property type="term" value="F:oxidoreductase activity, acting on paired donors, with incorporation or reduction of molecular oxygen"/>
    <property type="evidence" value="ECO:0007669"/>
    <property type="project" value="InterPro"/>
</dbReference>
<evidence type="ECO:0000256" key="10">
    <source>
        <dbReference type="ARBA" id="ARBA00023033"/>
    </source>
</evidence>
<evidence type="ECO:0000256" key="9">
    <source>
        <dbReference type="ARBA" id="ARBA00023004"/>
    </source>
</evidence>
<dbReference type="Pfam" id="PF00067">
    <property type="entry name" value="p450"/>
    <property type="match status" value="1"/>
</dbReference>
<dbReference type="InterPro" id="IPR002401">
    <property type="entry name" value="Cyt_P450_E_grp-I"/>
</dbReference>
<dbReference type="Proteomes" id="UP000244855">
    <property type="component" value="Unassembled WGS sequence"/>
</dbReference>
<evidence type="ECO:0000256" key="12">
    <source>
        <dbReference type="PIRSR" id="PIRSR602401-1"/>
    </source>
</evidence>
<evidence type="ECO:0000256" key="3">
    <source>
        <dbReference type="ARBA" id="ARBA00010617"/>
    </source>
</evidence>
<dbReference type="PANTHER" id="PTHR24305">
    <property type="entry name" value="CYTOCHROME P450"/>
    <property type="match status" value="1"/>
</dbReference>
<dbReference type="OrthoDB" id="1470350at2759"/>
<dbReference type="PANTHER" id="PTHR24305:SF210">
    <property type="entry name" value="CYTOCHROME P450 MONOOXYGENASE ASQL-RELATED"/>
    <property type="match status" value="1"/>
</dbReference>
<protein>
    <submittedName>
        <fullName evidence="13">Cytochrome P450</fullName>
    </submittedName>
</protein>
<sequence length="494" mass="56224">MPPSFSVTTAILSLILLILTCTFSRLLYNLFLHPLRRYPGPLLSRASVLPMQSQTLRGRLPFWIHHLHKTYGPVVRYAPNELSFISSDVVKDIYGHGRSSFEKQKVFYGKDTYGDPPGLFRADAEAHARQRKLVSHAFSEKALREQHVIFDKYAALLVQKLQSRAAKNEVVDMVKWYNFTTFDIMADLTFGEALGLLDGSEYTPWVASTFAHLKLNALTSAIRRWSWLESVFARFAPRSLREKRRLHMEQSSMRVERRLEKDLERPDIWNYVVRNQGKGKGEALEKTELHSNAALFMIAGTETTATELSGMTYHLLKNPARMARLTKEIRTAFSSLEDINLVNIAQLEYLNAVIEEGLRIYPPVSVGLPRSVPEGGAKVGGMWLPGGTVVSLAQYAAYHSERNFKDPDSFVPERWMLEGQKEYGSDDARAFVPFLHGPRNCLGRNLAYHEMRLVLASVLLNFDLELADDTVWTDQNVYLLWDKKPLMIKLTAVG</sequence>
<dbReference type="Gene3D" id="1.10.630.10">
    <property type="entry name" value="Cytochrome P450"/>
    <property type="match status" value="1"/>
</dbReference>
<keyword evidence="4 12" id="KW-0349">Heme</keyword>
<gene>
    <name evidence="13" type="ORF">DM02DRAFT_698706</name>
</gene>
<comment type="similarity">
    <text evidence="3">Belongs to the cytochrome P450 family.</text>
</comment>
<evidence type="ECO:0000256" key="8">
    <source>
        <dbReference type="ARBA" id="ARBA00023002"/>
    </source>
</evidence>
<evidence type="ECO:0000256" key="7">
    <source>
        <dbReference type="ARBA" id="ARBA00022989"/>
    </source>
</evidence>
<evidence type="ECO:0000313" key="14">
    <source>
        <dbReference type="Proteomes" id="UP000244855"/>
    </source>
</evidence>
<keyword evidence="7" id="KW-1133">Transmembrane helix</keyword>
<dbReference type="InterPro" id="IPR001128">
    <property type="entry name" value="Cyt_P450"/>
</dbReference>
<dbReference type="GO" id="GO:0009403">
    <property type="term" value="P:toxin biosynthetic process"/>
    <property type="evidence" value="ECO:0007669"/>
    <property type="project" value="UniProtKB-ARBA"/>
</dbReference>
<dbReference type="SUPFAM" id="SSF48264">
    <property type="entry name" value="Cytochrome P450"/>
    <property type="match status" value="1"/>
</dbReference>